<keyword evidence="2" id="KW-1185">Reference proteome</keyword>
<organism evidence="2 3">
    <name type="scientific">Toxocara canis</name>
    <name type="common">Canine roundworm</name>
    <dbReference type="NCBI Taxonomy" id="6265"/>
    <lineage>
        <taxon>Eukaryota</taxon>
        <taxon>Metazoa</taxon>
        <taxon>Ecdysozoa</taxon>
        <taxon>Nematoda</taxon>
        <taxon>Chromadorea</taxon>
        <taxon>Rhabditida</taxon>
        <taxon>Spirurina</taxon>
        <taxon>Ascaridomorpha</taxon>
        <taxon>Ascaridoidea</taxon>
        <taxon>Toxocaridae</taxon>
        <taxon>Toxocara</taxon>
    </lineage>
</organism>
<gene>
    <name evidence="1" type="ORF">TCNE_LOCUS16718</name>
</gene>
<reference evidence="1 2" key="2">
    <citation type="submission" date="2018-11" db="EMBL/GenBank/DDBJ databases">
        <authorList>
            <consortium name="Pathogen Informatics"/>
        </authorList>
    </citation>
    <scope>NUCLEOTIDE SEQUENCE [LARGE SCALE GENOMIC DNA]</scope>
</reference>
<proteinExistence type="predicted"/>
<dbReference type="Proteomes" id="UP000050794">
    <property type="component" value="Unassembled WGS sequence"/>
</dbReference>
<protein>
    <submittedName>
        <fullName evidence="3">Secreted protein</fullName>
    </submittedName>
</protein>
<accession>A0A183V7J8</accession>
<dbReference type="WBParaSite" id="TCNE_0001671901-mRNA-1">
    <property type="protein sequence ID" value="TCNE_0001671901-mRNA-1"/>
    <property type="gene ID" value="TCNE_0001671901"/>
</dbReference>
<dbReference type="EMBL" id="UYWY01023834">
    <property type="protein sequence ID" value="VDM48039.1"/>
    <property type="molecule type" value="Genomic_DNA"/>
</dbReference>
<dbReference type="AlphaFoldDB" id="A0A183V7J8"/>
<evidence type="ECO:0000313" key="2">
    <source>
        <dbReference type="Proteomes" id="UP000050794"/>
    </source>
</evidence>
<name>A0A183V7J8_TOXCA</name>
<reference evidence="3" key="1">
    <citation type="submission" date="2016-06" db="UniProtKB">
        <authorList>
            <consortium name="WormBaseParasite"/>
        </authorList>
    </citation>
    <scope>IDENTIFICATION</scope>
</reference>
<sequence>MLSFCTLQAEPIAVVLCPGTPVCLKELVCSAKRKHPPLGQVPPFLDPTRRASVGVALCSALCLKGLGRFCEALSASRSHSFRLVPDRSDLLKHSKWIEPG</sequence>
<evidence type="ECO:0000313" key="1">
    <source>
        <dbReference type="EMBL" id="VDM48039.1"/>
    </source>
</evidence>
<evidence type="ECO:0000313" key="3">
    <source>
        <dbReference type="WBParaSite" id="TCNE_0001671901-mRNA-1"/>
    </source>
</evidence>